<keyword evidence="1" id="KW-0472">Membrane</keyword>
<feature type="transmembrane region" description="Helical" evidence="1">
    <location>
        <begin position="61"/>
        <end position="81"/>
    </location>
</feature>
<evidence type="ECO:0000313" key="3">
    <source>
        <dbReference type="Proteomes" id="UP001561046"/>
    </source>
</evidence>
<keyword evidence="1" id="KW-1133">Transmembrane helix</keyword>
<proteinExistence type="predicted"/>
<evidence type="ECO:0000256" key="1">
    <source>
        <dbReference type="SAM" id="Phobius"/>
    </source>
</evidence>
<dbReference type="Proteomes" id="UP001561046">
    <property type="component" value="Unassembled WGS sequence"/>
</dbReference>
<sequence length="140" mass="14566">ISILPKRRRKFSIPRATTMTPPKCPYPSSKRRLTVITPSTDAALSNLPAAQAGSGSGIYKMASSLGAAFGVAISAAIFTALSGDSASMNWLEGVITFSGRQDNLAVREAAIVALGFNVLMVVIAIFSIVLTVPKGARAQA</sequence>
<keyword evidence="1" id="KW-0812">Transmembrane</keyword>
<comment type="caution">
    <text evidence="2">The sequence shown here is derived from an EMBL/GenBank/DDBJ whole genome shotgun (WGS) entry which is preliminary data.</text>
</comment>
<feature type="non-terminal residue" evidence="2">
    <location>
        <position position="1"/>
    </location>
</feature>
<feature type="transmembrane region" description="Helical" evidence="1">
    <location>
        <begin position="109"/>
        <end position="132"/>
    </location>
</feature>
<organism evidence="2 3">
    <name type="scientific">Comamonas guangdongensis</name>
    <dbReference type="NCBI Taxonomy" id="510515"/>
    <lineage>
        <taxon>Bacteria</taxon>
        <taxon>Pseudomonadati</taxon>
        <taxon>Pseudomonadota</taxon>
        <taxon>Betaproteobacteria</taxon>
        <taxon>Burkholderiales</taxon>
        <taxon>Comamonadaceae</taxon>
        <taxon>Comamonas</taxon>
    </lineage>
</organism>
<name>A0ABV4A0C7_9BURK</name>
<protein>
    <submittedName>
        <fullName evidence="2">Uncharacterized protein</fullName>
    </submittedName>
</protein>
<evidence type="ECO:0000313" key="2">
    <source>
        <dbReference type="EMBL" id="MEX8195322.1"/>
    </source>
</evidence>
<dbReference type="EMBL" id="JBFYGN010000042">
    <property type="protein sequence ID" value="MEX8195322.1"/>
    <property type="molecule type" value="Genomic_DNA"/>
</dbReference>
<gene>
    <name evidence="2" type="ORF">AB6724_21040</name>
</gene>
<reference evidence="2 3" key="1">
    <citation type="journal article" date="2013" name="Int. J. Syst. Evol. Microbiol.">
        <title>Comamonas guangdongensis sp. nov., isolated from subterranean forest sediment, and emended description of the genus Comamonas.</title>
        <authorList>
            <person name="Zhang J."/>
            <person name="Wang Y."/>
            <person name="Zhou S."/>
            <person name="Wu C."/>
            <person name="He J."/>
            <person name="Li F."/>
        </authorList>
    </citation>
    <scope>NUCLEOTIDE SEQUENCE [LARGE SCALE GENOMIC DNA]</scope>
    <source>
        <strain evidence="2 3">CCTCC AB2011133</strain>
    </source>
</reference>
<keyword evidence="3" id="KW-1185">Reference proteome</keyword>
<accession>A0ABV4A0C7</accession>